<name>A0A3S0ZXH2_CHLFR</name>
<accession>A0A3S0ZXH2</accession>
<comment type="caution">
    <text evidence="1">The sequence shown here is derived from an EMBL/GenBank/DDBJ whole genome shotgun (WGS) entry which is preliminary data.</text>
</comment>
<evidence type="ECO:0000313" key="2">
    <source>
        <dbReference type="Proteomes" id="UP000268857"/>
    </source>
</evidence>
<keyword evidence="2" id="KW-1185">Reference proteome</keyword>
<dbReference type="STRING" id="211165.GCA_000317285_05422"/>
<reference evidence="1 2" key="1">
    <citation type="journal article" date="2019" name="Genome Biol. Evol.">
        <title>Day and night: Metabolic profiles and evolutionary relationships of six axenic non-marine cyanobacteria.</title>
        <authorList>
            <person name="Will S.E."/>
            <person name="Henke P."/>
            <person name="Boedeker C."/>
            <person name="Huang S."/>
            <person name="Brinkmann H."/>
            <person name="Rohde M."/>
            <person name="Jarek M."/>
            <person name="Friedl T."/>
            <person name="Seufert S."/>
            <person name="Schumacher M."/>
            <person name="Overmann J."/>
            <person name="Neumann-Schaal M."/>
            <person name="Petersen J."/>
        </authorList>
    </citation>
    <scope>NUCLEOTIDE SEQUENCE [LARGE SCALE GENOMIC DNA]</scope>
    <source>
        <strain evidence="1 2">PCC 6912</strain>
    </source>
</reference>
<organism evidence="1 2">
    <name type="scientific">Chlorogloeopsis fritschii PCC 6912</name>
    <dbReference type="NCBI Taxonomy" id="211165"/>
    <lineage>
        <taxon>Bacteria</taxon>
        <taxon>Bacillati</taxon>
        <taxon>Cyanobacteriota</taxon>
        <taxon>Cyanophyceae</taxon>
        <taxon>Nostocales</taxon>
        <taxon>Chlorogloeopsidaceae</taxon>
        <taxon>Chlorogloeopsis</taxon>
    </lineage>
</organism>
<dbReference type="RefSeq" id="WP_016878340.1">
    <property type="nucleotide sequence ID" value="NZ_AJLN01000120.1"/>
</dbReference>
<dbReference type="AlphaFoldDB" id="A0A3S0ZXH2"/>
<dbReference type="OrthoDB" id="8948090at2"/>
<protein>
    <submittedName>
        <fullName evidence="1">Uncharacterized protein</fullName>
    </submittedName>
</protein>
<evidence type="ECO:0000313" key="1">
    <source>
        <dbReference type="EMBL" id="RUR74503.1"/>
    </source>
</evidence>
<dbReference type="Proteomes" id="UP000268857">
    <property type="component" value="Unassembled WGS sequence"/>
</dbReference>
<proteinExistence type="predicted"/>
<gene>
    <name evidence="1" type="ORF">PCC6912_52780</name>
</gene>
<sequence length="310" mass="35101">MPTPLPNDLQRFTYWQGQLLRSVDFRDQSAIAAQLRWWHNRAVHNAYGIAEGLQVTRNGNTVTVEPGIAYDCFGRELMLSQPQVLTIPADLEDSFLLAQYQEINSSNQQNELSPACLPTKFKLTQRPRLLWKPSNSVKVRDGVILARLINRTTAPSDHPDFIPPRARAIARPRIGSGTTVPGATSWTSWRVSDGSQQIVVGFQVEIDTSSAGFTEIPCYFAWLQGSFWSSPKEQFLFASFGHISKVSVEQLTFNLWLPSIQTWVPSIETNQALDTEFLTFAQQQKLYVSWLGIQPFQKNCDRTEENYESA</sequence>
<dbReference type="EMBL" id="RSCJ01000029">
    <property type="protein sequence ID" value="RUR74503.1"/>
    <property type="molecule type" value="Genomic_DNA"/>
</dbReference>